<evidence type="ECO:0000256" key="5">
    <source>
        <dbReference type="NCBIfam" id="TIGR02228"/>
    </source>
</evidence>
<evidence type="ECO:0000256" key="3">
    <source>
        <dbReference type="ARBA" id="ARBA00022989"/>
    </source>
</evidence>
<dbReference type="InterPro" id="IPR019533">
    <property type="entry name" value="Peptidase_S26"/>
</dbReference>
<evidence type="ECO:0000256" key="1">
    <source>
        <dbReference type="ARBA" id="ARBA00004370"/>
    </source>
</evidence>
<dbReference type="InterPro" id="IPR001733">
    <property type="entry name" value="Peptidase_S26B"/>
</dbReference>
<dbReference type="GO" id="GO:0009003">
    <property type="term" value="F:signal peptidase activity"/>
    <property type="evidence" value="ECO:0007669"/>
    <property type="project" value="UniProtKB-EC"/>
</dbReference>
<dbReference type="PANTHER" id="PTHR10806:SF6">
    <property type="entry name" value="SIGNAL PEPTIDASE COMPLEX CATALYTIC SUBUNIT SEC11"/>
    <property type="match status" value="1"/>
</dbReference>
<keyword evidence="7" id="KW-0378">Hydrolase</keyword>
<organism evidence="7 8">
    <name type="scientific">Clostridium perfringens</name>
    <dbReference type="NCBI Taxonomy" id="1502"/>
    <lineage>
        <taxon>Bacteria</taxon>
        <taxon>Bacillati</taxon>
        <taxon>Bacillota</taxon>
        <taxon>Clostridia</taxon>
        <taxon>Eubacteriales</taxon>
        <taxon>Clostridiaceae</taxon>
        <taxon>Clostridium</taxon>
    </lineage>
</organism>
<dbReference type="AlphaFoldDB" id="A0AAW9ITN6"/>
<keyword evidence="3 6" id="KW-1133">Transmembrane helix</keyword>
<name>A0AAW9ITN6_CLOPF</name>
<accession>A0AAW9ITN6</accession>
<dbReference type="Proteomes" id="UP001292368">
    <property type="component" value="Unassembled WGS sequence"/>
</dbReference>
<feature type="transmembrane region" description="Helical" evidence="6">
    <location>
        <begin position="135"/>
        <end position="153"/>
    </location>
</feature>
<dbReference type="NCBIfam" id="TIGR02228">
    <property type="entry name" value="sigpep_I_arch"/>
    <property type="match status" value="1"/>
</dbReference>
<dbReference type="PANTHER" id="PTHR10806">
    <property type="entry name" value="SIGNAL PEPTIDASE COMPLEX CATALYTIC SUBUNIT SEC11"/>
    <property type="match status" value="1"/>
</dbReference>
<dbReference type="GO" id="GO:0006465">
    <property type="term" value="P:signal peptide processing"/>
    <property type="evidence" value="ECO:0007669"/>
    <property type="project" value="UniProtKB-UniRule"/>
</dbReference>
<dbReference type="EC" id="3.4.21.89" evidence="5"/>
<evidence type="ECO:0000256" key="4">
    <source>
        <dbReference type="ARBA" id="ARBA00023136"/>
    </source>
</evidence>
<reference evidence="7" key="1">
    <citation type="submission" date="2019-11" db="EMBL/GenBank/DDBJ databases">
        <title>Characterization of Clostridium perfringens isolates from swine manure treated agricultural soils.</title>
        <authorList>
            <person name="Wushke S.T."/>
        </authorList>
    </citation>
    <scope>NUCLEOTIDE SEQUENCE</scope>
    <source>
        <strain evidence="7">V2</strain>
    </source>
</reference>
<feature type="non-terminal residue" evidence="7">
    <location>
        <position position="1"/>
    </location>
</feature>
<sequence length="168" mass="19273">IIFIVLTTIFVLTFQSIKIRINTDYIPTLFGNTYLNVLSESMVPEFKLNDLVIGKIVNDTKEIKVGDIVTYRDGRMLVTHRVVEVKNGGEAFITKGDANEALDANIVPKENLVSKYKFNIPYLGYIIAKFQDLKFLAIMGIVFMYFIIKELIIEIKKVKKNKNFQLND</sequence>
<protein>
    <recommendedName>
        <fullName evidence="5">Signal peptidase I</fullName>
        <ecNumber evidence="5">3.4.21.89</ecNumber>
    </recommendedName>
</protein>
<proteinExistence type="predicted"/>
<comment type="subcellular location">
    <subcellularLocation>
        <location evidence="1">Membrane</location>
    </subcellularLocation>
</comment>
<keyword evidence="4 6" id="KW-0472">Membrane</keyword>
<evidence type="ECO:0000256" key="2">
    <source>
        <dbReference type="ARBA" id="ARBA00022692"/>
    </source>
</evidence>
<gene>
    <name evidence="7" type="ORF">GNF77_15180</name>
</gene>
<dbReference type="GO" id="GO:0004252">
    <property type="term" value="F:serine-type endopeptidase activity"/>
    <property type="evidence" value="ECO:0007669"/>
    <property type="project" value="UniProtKB-UniRule"/>
</dbReference>
<keyword evidence="2 6" id="KW-0812">Transmembrane</keyword>
<dbReference type="RefSeq" id="WP_322382105.1">
    <property type="nucleotide sequence ID" value="NZ_WNVM01000165.1"/>
</dbReference>
<dbReference type="GO" id="GO:0016020">
    <property type="term" value="C:membrane"/>
    <property type="evidence" value="ECO:0007669"/>
    <property type="project" value="UniProtKB-SubCell"/>
</dbReference>
<dbReference type="PRINTS" id="PR00728">
    <property type="entry name" value="SIGNALPTASE"/>
</dbReference>
<dbReference type="InterPro" id="IPR036286">
    <property type="entry name" value="LexA/Signal_pep-like_sf"/>
</dbReference>
<dbReference type="CDD" id="cd06530">
    <property type="entry name" value="S26_SPase_I"/>
    <property type="match status" value="1"/>
</dbReference>
<evidence type="ECO:0000313" key="7">
    <source>
        <dbReference type="EMBL" id="MDZ5010224.1"/>
    </source>
</evidence>
<evidence type="ECO:0000313" key="8">
    <source>
        <dbReference type="Proteomes" id="UP001292368"/>
    </source>
</evidence>
<dbReference type="SUPFAM" id="SSF51306">
    <property type="entry name" value="LexA/Signal peptidase"/>
    <property type="match status" value="1"/>
</dbReference>
<dbReference type="EMBL" id="WNVM01000165">
    <property type="protein sequence ID" value="MDZ5010224.1"/>
    <property type="molecule type" value="Genomic_DNA"/>
</dbReference>
<comment type="caution">
    <text evidence="7">The sequence shown here is derived from an EMBL/GenBank/DDBJ whole genome shotgun (WGS) entry which is preliminary data.</text>
</comment>
<evidence type="ECO:0000256" key="6">
    <source>
        <dbReference type="SAM" id="Phobius"/>
    </source>
</evidence>